<evidence type="ECO:0000313" key="1">
    <source>
        <dbReference type="EMBL" id="CAG8811791.1"/>
    </source>
</evidence>
<organism evidence="1 2">
    <name type="scientific">Racocetra fulgida</name>
    <dbReference type="NCBI Taxonomy" id="60492"/>
    <lineage>
        <taxon>Eukaryota</taxon>
        <taxon>Fungi</taxon>
        <taxon>Fungi incertae sedis</taxon>
        <taxon>Mucoromycota</taxon>
        <taxon>Glomeromycotina</taxon>
        <taxon>Glomeromycetes</taxon>
        <taxon>Diversisporales</taxon>
        <taxon>Gigasporaceae</taxon>
        <taxon>Racocetra</taxon>
    </lineage>
</organism>
<keyword evidence="2" id="KW-1185">Reference proteome</keyword>
<feature type="non-terminal residue" evidence="1">
    <location>
        <position position="56"/>
    </location>
</feature>
<dbReference type="AlphaFoldDB" id="A0A9N9K5X4"/>
<comment type="caution">
    <text evidence="1">The sequence shown here is derived from an EMBL/GenBank/DDBJ whole genome shotgun (WGS) entry which is preliminary data.</text>
</comment>
<name>A0A9N9K5X4_9GLOM</name>
<sequence length="56" mass="6330">IKTEFADLLENIEVATLKLKEKRLDVPINNQDDLKSVLEVTPEVENGLKKLELILG</sequence>
<proteinExistence type="predicted"/>
<feature type="non-terminal residue" evidence="1">
    <location>
        <position position="1"/>
    </location>
</feature>
<gene>
    <name evidence="1" type="ORF">RFULGI_LOCUS18832</name>
</gene>
<dbReference type="EMBL" id="CAJVPZ010085954">
    <property type="protein sequence ID" value="CAG8811791.1"/>
    <property type="molecule type" value="Genomic_DNA"/>
</dbReference>
<accession>A0A9N9K5X4</accession>
<reference evidence="1" key="1">
    <citation type="submission" date="2021-06" db="EMBL/GenBank/DDBJ databases">
        <authorList>
            <person name="Kallberg Y."/>
            <person name="Tangrot J."/>
            <person name="Rosling A."/>
        </authorList>
    </citation>
    <scope>NUCLEOTIDE SEQUENCE</scope>
    <source>
        <strain evidence="1">IN212</strain>
    </source>
</reference>
<dbReference type="Proteomes" id="UP000789396">
    <property type="component" value="Unassembled WGS sequence"/>
</dbReference>
<dbReference type="OrthoDB" id="10357365at2759"/>
<protein>
    <submittedName>
        <fullName evidence="1">5442_t:CDS:1</fullName>
    </submittedName>
</protein>
<evidence type="ECO:0000313" key="2">
    <source>
        <dbReference type="Proteomes" id="UP000789396"/>
    </source>
</evidence>